<proteinExistence type="predicted"/>
<sequence>MKELYVVEQDVVHALERIEAEQNDSYYDIWHFEIDRKAISKQILICRFEDFFRIWEMLTTKSIEKSVRFILRQDENERYWMVVEDKELLLSVYERLSKLRKSAFYQKLVKKPGYRYTTGYESDIKETLKRMKTAIGQAIAMDGSLFMLIQRF</sequence>
<reference evidence="1 2" key="1">
    <citation type="submission" date="2019-03" db="EMBL/GenBank/DDBJ databases">
        <title>Genomic Encyclopedia of Type Strains, Phase IV (KMG-IV): sequencing the most valuable type-strain genomes for metagenomic binning, comparative biology and taxonomic classification.</title>
        <authorList>
            <person name="Goeker M."/>
        </authorList>
    </citation>
    <scope>NUCLEOTIDE SEQUENCE [LARGE SCALE GENOMIC DNA]</scope>
    <source>
        <strain evidence="1 2">DSM 29481</strain>
    </source>
</reference>
<keyword evidence="2" id="KW-1185">Reference proteome</keyword>
<name>A0A4R3TDL1_9FIRM</name>
<protein>
    <submittedName>
        <fullName evidence="1">Uncharacterized protein</fullName>
    </submittedName>
</protein>
<accession>A0A4R3TDL1</accession>
<dbReference type="RefSeq" id="WP_008687849.1">
    <property type="nucleotide sequence ID" value="NZ_AP024510.1"/>
</dbReference>
<dbReference type="Proteomes" id="UP000295773">
    <property type="component" value="Unassembled WGS sequence"/>
</dbReference>
<comment type="caution">
    <text evidence="1">The sequence shown here is derived from an EMBL/GenBank/DDBJ whole genome shotgun (WGS) entry which is preliminary data.</text>
</comment>
<gene>
    <name evidence="1" type="ORF">EDD61_11135</name>
</gene>
<dbReference type="GeneID" id="73795935"/>
<evidence type="ECO:0000313" key="2">
    <source>
        <dbReference type="Proteomes" id="UP000295773"/>
    </source>
</evidence>
<organism evidence="1 2">
    <name type="scientific">Longicatena caecimuris</name>
    <dbReference type="NCBI Taxonomy" id="1796635"/>
    <lineage>
        <taxon>Bacteria</taxon>
        <taxon>Bacillati</taxon>
        <taxon>Bacillota</taxon>
        <taxon>Erysipelotrichia</taxon>
        <taxon>Erysipelotrichales</taxon>
        <taxon>Erysipelotrichaceae</taxon>
        <taxon>Longicatena</taxon>
    </lineage>
</organism>
<dbReference type="EMBL" id="SMBP01000011">
    <property type="protein sequence ID" value="TCU59107.1"/>
    <property type="molecule type" value="Genomic_DNA"/>
</dbReference>
<evidence type="ECO:0000313" key="1">
    <source>
        <dbReference type="EMBL" id="TCU59107.1"/>
    </source>
</evidence>
<dbReference type="AlphaFoldDB" id="A0A4R3TDL1"/>